<sequence length="328" mass="35362">MENLNVALVSSTSPKLVFSNTGFRNPTREISRLRRNSSFAMPFTLQSSRIGARTSRISVCARAGSRRIGQNGAFYLSGKVGADVFANLSSSSGQHTSSVGVNPNLAVPPPSSSIGSPLFWVGVGVGLSALFSFVSTSCVKIEGECFIRLEYNIYSHQYAMQQAMKTMMNQMNTQNNQFSNAAFSPGSPFPFPTPSPSGPGAPFSPTSQPSVTDVSATKVEAASATDVKNETEFKSEMKVKEEPKKYAFVDVSPDDTLQKSPFENFEDSETSSSKDSQFQEVTQNGTAFNQGFSDSQGAQSTGKKKGALSVETLEKMMEDPTVQKMVYP</sequence>
<evidence type="ECO:0000313" key="2">
    <source>
        <dbReference type="Proteomes" id="UP001163603"/>
    </source>
</evidence>
<dbReference type="EMBL" id="CM047739">
    <property type="protein sequence ID" value="KAJ0042485.1"/>
    <property type="molecule type" value="Genomic_DNA"/>
</dbReference>
<accession>A0ACC0YYL2</accession>
<keyword evidence="2" id="KW-1185">Reference proteome</keyword>
<gene>
    <name evidence="1" type="ORF">Pint_18570</name>
</gene>
<name>A0ACC0YYL2_9ROSI</name>
<dbReference type="Proteomes" id="UP001163603">
    <property type="component" value="Chromosome 4"/>
</dbReference>
<comment type="caution">
    <text evidence="1">The sequence shown here is derived from an EMBL/GenBank/DDBJ whole genome shotgun (WGS) entry which is preliminary data.</text>
</comment>
<protein>
    <submittedName>
        <fullName evidence="1">Uncharacterized protein</fullName>
    </submittedName>
</protein>
<evidence type="ECO:0000313" key="1">
    <source>
        <dbReference type="EMBL" id="KAJ0042485.1"/>
    </source>
</evidence>
<proteinExistence type="predicted"/>
<reference evidence="2" key="1">
    <citation type="journal article" date="2023" name="G3 (Bethesda)">
        <title>Genome assembly and association tests identify interacting loci associated with vigor, precocity, and sex in interspecific pistachio rootstocks.</title>
        <authorList>
            <person name="Palmer W."/>
            <person name="Jacygrad E."/>
            <person name="Sagayaradj S."/>
            <person name="Cavanaugh K."/>
            <person name="Han R."/>
            <person name="Bertier L."/>
            <person name="Beede B."/>
            <person name="Kafkas S."/>
            <person name="Golino D."/>
            <person name="Preece J."/>
            <person name="Michelmore R."/>
        </authorList>
    </citation>
    <scope>NUCLEOTIDE SEQUENCE [LARGE SCALE GENOMIC DNA]</scope>
</reference>
<organism evidence="1 2">
    <name type="scientific">Pistacia integerrima</name>
    <dbReference type="NCBI Taxonomy" id="434235"/>
    <lineage>
        <taxon>Eukaryota</taxon>
        <taxon>Viridiplantae</taxon>
        <taxon>Streptophyta</taxon>
        <taxon>Embryophyta</taxon>
        <taxon>Tracheophyta</taxon>
        <taxon>Spermatophyta</taxon>
        <taxon>Magnoliopsida</taxon>
        <taxon>eudicotyledons</taxon>
        <taxon>Gunneridae</taxon>
        <taxon>Pentapetalae</taxon>
        <taxon>rosids</taxon>
        <taxon>malvids</taxon>
        <taxon>Sapindales</taxon>
        <taxon>Anacardiaceae</taxon>
        <taxon>Pistacia</taxon>
    </lineage>
</organism>